<gene>
    <name evidence="1" type="ORF">A2527_14200</name>
</gene>
<dbReference type="Proteomes" id="UP000178449">
    <property type="component" value="Unassembled WGS sequence"/>
</dbReference>
<accession>A0A1F6G4N5</accession>
<dbReference type="EMBL" id="MFNE01000053">
    <property type="protein sequence ID" value="OGG93076.1"/>
    <property type="molecule type" value="Genomic_DNA"/>
</dbReference>
<sequence>MKGRCKHCGSRASIIRTDPDPEGCALISYRCDNPKCAAEYQASLSYLGETRPPQAPQAHIQSSFFDYTPRGCQRS</sequence>
<evidence type="ECO:0000313" key="2">
    <source>
        <dbReference type="Proteomes" id="UP000178449"/>
    </source>
</evidence>
<evidence type="ECO:0008006" key="3">
    <source>
        <dbReference type="Google" id="ProtNLM"/>
    </source>
</evidence>
<dbReference type="AlphaFoldDB" id="A0A1F6G4N5"/>
<comment type="caution">
    <text evidence="1">The sequence shown here is derived from an EMBL/GenBank/DDBJ whole genome shotgun (WGS) entry which is preliminary data.</text>
</comment>
<evidence type="ECO:0000313" key="1">
    <source>
        <dbReference type="EMBL" id="OGG93076.1"/>
    </source>
</evidence>
<organism evidence="1 2">
    <name type="scientific">Candidatus Lambdaproteobacteria bacterium RIFOXYD2_FULL_50_16</name>
    <dbReference type="NCBI Taxonomy" id="1817772"/>
    <lineage>
        <taxon>Bacteria</taxon>
        <taxon>Pseudomonadati</taxon>
        <taxon>Pseudomonadota</taxon>
        <taxon>Candidatus Lambdaproteobacteria</taxon>
    </lineage>
</organism>
<dbReference type="STRING" id="1817772.A2527_14200"/>
<proteinExistence type="predicted"/>
<name>A0A1F6G4N5_9PROT</name>
<reference evidence="1 2" key="1">
    <citation type="journal article" date="2016" name="Nat. Commun.">
        <title>Thousands of microbial genomes shed light on interconnected biogeochemical processes in an aquifer system.</title>
        <authorList>
            <person name="Anantharaman K."/>
            <person name="Brown C.T."/>
            <person name="Hug L.A."/>
            <person name="Sharon I."/>
            <person name="Castelle C.J."/>
            <person name="Probst A.J."/>
            <person name="Thomas B.C."/>
            <person name="Singh A."/>
            <person name="Wilkins M.J."/>
            <person name="Karaoz U."/>
            <person name="Brodie E.L."/>
            <person name="Williams K.H."/>
            <person name="Hubbard S.S."/>
            <person name="Banfield J.F."/>
        </authorList>
    </citation>
    <scope>NUCLEOTIDE SEQUENCE [LARGE SCALE GENOMIC DNA]</scope>
</reference>
<protein>
    <recommendedName>
        <fullName evidence="3">Zinc finger Ogr/Delta-type domain-containing protein</fullName>
    </recommendedName>
</protein>